<sequence length="290" mass="32153">MVFFGIFDKITNYIKDGIIDGIGKILSGIFDSINEDLIGISNNISVAPDTWNTSIWEFVKNISTLVILPVAALIIAAILVMEYVQLAESKNNLKEIDVIDVLKPLFKFIIALMFVKNCTKIFLFAFKIGEKIITDAKPYLNEAAKFDDSYLSTIKETLKENSVGSLMVTYVELLIVRLAVYIISIAIHVIIYGRIIEIYLMGAIAPIPVASITSQNHNWNIGNNYLKNLGALALQGFLIMLCVTIFAILVKSIDYTNAMKAVWSVLGYAVLLVVTMLKTGSLAKSIFNTH</sequence>
<organism evidence="2 3">
    <name type="scientific">Parvimonas parva</name>
    <dbReference type="NCBI Taxonomy" id="2769485"/>
    <lineage>
        <taxon>Bacteria</taxon>
        <taxon>Bacillati</taxon>
        <taxon>Bacillota</taxon>
        <taxon>Tissierellia</taxon>
        <taxon>Tissierellales</taxon>
        <taxon>Peptoniphilaceae</taxon>
        <taxon>Parvimonas</taxon>
    </lineage>
</organism>
<feature type="transmembrane region" description="Helical" evidence="1">
    <location>
        <begin position="229"/>
        <end position="250"/>
    </location>
</feature>
<keyword evidence="3" id="KW-1185">Reference proteome</keyword>
<keyword evidence="1" id="KW-1133">Transmembrane helix</keyword>
<dbReference type="Proteomes" id="UP000823123">
    <property type="component" value="Unassembled WGS sequence"/>
</dbReference>
<dbReference type="RefSeq" id="WP_201275154.1">
    <property type="nucleotide sequence ID" value="NZ_JACVDA010000005.1"/>
</dbReference>
<feature type="transmembrane region" description="Helical" evidence="1">
    <location>
        <begin position="262"/>
        <end position="283"/>
    </location>
</feature>
<evidence type="ECO:0000313" key="2">
    <source>
        <dbReference type="EMBL" id="MBK1468124.1"/>
    </source>
</evidence>
<accession>A0ABS1C8A4</accession>
<reference evidence="2 3" key="1">
    <citation type="submission" date="2020-09" db="EMBL/GenBank/DDBJ databases">
        <title>Parvimonas S3374 sp. nov.</title>
        <authorList>
            <person name="Buhl M."/>
        </authorList>
    </citation>
    <scope>NUCLEOTIDE SEQUENCE [LARGE SCALE GENOMIC DNA]</scope>
    <source>
        <strain evidence="2 3">S3374</strain>
    </source>
</reference>
<dbReference type="EMBL" id="JACVDA010000005">
    <property type="protein sequence ID" value="MBK1468124.1"/>
    <property type="molecule type" value="Genomic_DNA"/>
</dbReference>
<keyword evidence="1" id="KW-0472">Membrane</keyword>
<proteinExistence type="predicted"/>
<keyword evidence="1" id="KW-0812">Transmembrane</keyword>
<gene>
    <name evidence="2" type="ORF">IBJ83_02175</name>
</gene>
<comment type="caution">
    <text evidence="2">The sequence shown here is derived from an EMBL/GenBank/DDBJ whole genome shotgun (WGS) entry which is preliminary data.</text>
</comment>
<protein>
    <recommendedName>
        <fullName evidence="4">Conjugal transfer protein TrbL</fullName>
    </recommendedName>
</protein>
<feature type="transmembrane region" description="Helical" evidence="1">
    <location>
        <begin position="105"/>
        <end position="126"/>
    </location>
</feature>
<name>A0ABS1C8A4_9FIRM</name>
<evidence type="ECO:0008006" key="4">
    <source>
        <dbReference type="Google" id="ProtNLM"/>
    </source>
</evidence>
<evidence type="ECO:0000313" key="3">
    <source>
        <dbReference type="Proteomes" id="UP000823123"/>
    </source>
</evidence>
<evidence type="ECO:0000256" key="1">
    <source>
        <dbReference type="SAM" id="Phobius"/>
    </source>
</evidence>
<dbReference type="InterPro" id="IPR045798">
    <property type="entry name" value="TrbL_Firmicutes"/>
</dbReference>
<feature type="transmembrane region" description="Helical" evidence="1">
    <location>
        <begin position="167"/>
        <end position="191"/>
    </location>
</feature>
<feature type="transmembrane region" description="Helical" evidence="1">
    <location>
        <begin position="62"/>
        <end position="84"/>
    </location>
</feature>
<dbReference type="Pfam" id="PF19478">
    <property type="entry name" value="TrbL_2"/>
    <property type="match status" value="1"/>
</dbReference>